<feature type="compositionally biased region" description="Basic residues" evidence="1">
    <location>
        <begin position="116"/>
        <end position="126"/>
    </location>
</feature>
<sequence length="302" mass="33100">MLAEIHHALRRCPGPGGGSKMQAICSQETTAQSDEFVYGSSSSEIATRPVTKGKAATQHRGSDKLRDANHTKRSEQPSPEDVGAILLNPASGRGRFSSGSSIKTAPDMPGLGGKAVWKKPRVKSKTCKASSVGCSPLSPGLVTPSKQEKLQEKRSDNPGKDPIDEAQSEIQQSIMGMKVTDKAGRPTSQKDSGRLRIRLTPQHFSRLGTTFRHVQVHFMMMRFTIQAVDCEGYAWTASSSLLPGLLAVDRCKYKIDPAGKYVLITLWPEYEHLPLKGLDRLELRLPPYESQKQVGDSKENFI</sequence>
<feature type="compositionally biased region" description="Basic and acidic residues" evidence="1">
    <location>
        <begin position="60"/>
        <end position="75"/>
    </location>
</feature>
<evidence type="ECO:0000313" key="3">
    <source>
        <dbReference type="Proteomes" id="UP000604046"/>
    </source>
</evidence>
<feature type="compositionally biased region" description="Polar residues" evidence="1">
    <location>
        <begin position="24"/>
        <end position="45"/>
    </location>
</feature>
<feature type="region of interest" description="Disordered" evidence="1">
    <location>
        <begin position="1"/>
        <end position="164"/>
    </location>
</feature>
<dbReference type="Proteomes" id="UP000604046">
    <property type="component" value="Unassembled WGS sequence"/>
</dbReference>
<feature type="compositionally biased region" description="Basic and acidic residues" evidence="1">
    <location>
        <begin position="146"/>
        <end position="163"/>
    </location>
</feature>
<dbReference type="EMBL" id="CAJNDS010002317">
    <property type="protein sequence ID" value="CAE7428663.1"/>
    <property type="molecule type" value="Genomic_DNA"/>
</dbReference>
<gene>
    <name evidence="2" type="ORF">SNAT2548_LOCUS23306</name>
</gene>
<name>A0A812RAR7_9DINO</name>
<dbReference type="AlphaFoldDB" id="A0A812RAR7"/>
<evidence type="ECO:0000256" key="1">
    <source>
        <dbReference type="SAM" id="MobiDB-lite"/>
    </source>
</evidence>
<organism evidence="2 3">
    <name type="scientific">Symbiodinium natans</name>
    <dbReference type="NCBI Taxonomy" id="878477"/>
    <lineage>
        <taxon>Eukaryota</taxon>
        <taxon>Sar</taxon>
        <taxon>Alveolata</taxon>
        <taxon>Dinophyceae</taxon>
        <taxon>Suessiales</taxon>
        <taxon>Symbiodiniaceae</taxon>
        <taxon>Symbiodinium</taxon>
    </lineage>
</organism>
<evidence type="ECO:0000313" key="2">
    <source>
        <dbReference type="EMBL" id="CAE7428663.1"/>
    </source>
</evidence>
<keyword evidence="3" id="KW-1185">Reference proteome</keyword>
<comment type="caution">
    <text evidence="2">The sequence shown here is derived from an EMBL/GenBank/DDBJ whole genome shotgun (WGS) entry which is preliminary data.</text>
</comment>
<proteinExistence type="predicted"/>
<accession>A0A812RAR7</accession>
<feature type="compositionally biased region" description="Low complexity" evidence="1">
    <location>
        <begin position="91"/>
        <end position="101"/>
    </location>
</feature>
<protein>
    <submittedName>
        <fullName evidence="2">Uncharacterized protein</fullName>
    </submittedName>
</protein>
<reference evidence="2" key="1">
    <citation type="submission" date="2021-02" db="EMBL/GenBank/DDBJ databases">
        <authorList>
            <person name="Dougan E. K."/>
            <person name="Rhodes N."/>
            <person name="Thang M."/>
            <person name="Chan C."/>
        </authorList>
    </citation>
    <scope>NUCLEOTIDE SEQUENCE</scope>
</reference>